<reference evidence="2" key="1">
    <citation type="journal article" date="2020" name="Nature">
        <title>Giant virus diversity and host interactions through global metagenomics.</title>
        <authorList>
            <person name="Schulz F."/>
            <person name="Roux S."/>
            <person name="Paez-Espino D."/>
            <person name="Jungbluth S."/>
            <person name="Walsh D.A."/>
            <person name="Denef V.J."/>
            <person name="McMahon K.D."/>
            <person name="Konstantinidis K.T."/>
            <person name="Eloe-Fadrosh E.A."/>
            <person name="Kyrpides N.C."/>
            <person name="Woyke T."/>
        </authorList>
    </citation>
    <scope>NUCLEOTIDE SEQUENCE</scope>
    <source>
        <strain evidence="2">GVMAG-M-3300013004-44</strain>
    </source>
</reference>
<dbReference type="InterPro" id="IPR029767">
    <property type="entry name" value="WecB-like"/>
</dbReference>
<protein>
    <recommendedName>
        <fullName evidence="1">UDP-N-acetylglucosamine 2-epimerase domain-containing protein</fullName>
    </recommendedName>
</protein>
<dbReference type="Pfam" id="PF02350">
    <property type="entry name" value="Epimerase_2"/>
    <property type="match status" value="1"/>
</dbReference>
<dbReference type="PANTHER" id="PTHR43174">
    <property type="entry name" value="UDP-N-ACETYLGLUCOSAMINE 2-EPIMERASE"/>
    <property type="match status" value="1"/>
</dbReference>
<dbReference type="Gene3D" id="3.40.50.2000">
    <property type="entry name" value="Glycogen Phosphorylase B"/>
    <property type="match status" value="2"/>
</dbReference>
<organism evidence="2">
    <name type="scientific">viral metagenome</name>
    <dbReference type="NCBI Taxonomy" id="1070528"/>
    <lineage>
        <taxon>unclassified sequences</taxon>
        <taxon>metagenomes</taxon>
        <taxon>organismal metagenomes</taxon>
    </lineage>
</organism>
<feature type="domain" description="UDP-N-acetylglucosamine 2-epimerase" evidence="1">
    <location>
        <begin position="68"/>
        <end position="289"/>
    </location>
</feature>
<dbReference type="PANTHER" id="PTHR43174:SF1">
    <property type="entry name" value="UDP-N-ACETYLGLUCOSAMINE 2-EPIMERASE"/>
    <property type="match status" value="1"/>
</dbReference>
<dbReference type="AlphaFoldDB" id="A0A6C0BFX1"/>
<evidence type="ECO:0000259" key="1">
    <source>
        <dbReference type="Pfam" id="PF02350"/>
    </source>
</evidence>
<dbReference type="InterPro" id="IPR003331">
    <property type="entry name" value="UDP_GlcNAc_Epimerase_2_dom"/>
</dbReference>
<proteinExistence type="predicted"/>
<evidence type="ECO:0000313" key="2">
    <source>
        <dbReference type="EMBL" id="QHS91235.1"/>
    </source>
</evidence>
<sequence length="333" mass="37878">MNKIGIFIGTRPEFIKCMPLINSSDIYVPIFVQQHSDILDILVDREHHVIPITEFGNERLNNIMMSIINSTIMNIPWRAILVQGDTAVAFAAALSAFHKKIKIIHLEAGLRTYDLENPWPEEGYRQMIDSIANIALCPSVMSAQHLINEKFAGEIEIVGNTSIDAISNYQLESRIGNTVIITLHRRENWHQIKSFFEIIEELATNHSHLRFIIPIHPNPEIKKLGTIFKHVHVIDPLPHAEMCKLLAECNCIISDSGGIQEEASFLGKRVFCCRKITERTELIDDYITYTPTPESLRTLFSPQITRLPTSMVYGDGKAYLKINLYLKSILCLT</sequence>
<name>A0A6C0BFX1_9ZZZZ</name>
<dbReference type="SUPFAM" id="SSF53756">
    <property type="entry name" value="UDP-Glycosyltransferase/glycogen phosphorylase"/>
    <property type="match status" value="1"/>
</dbReference>
<dbReference type="EMBL" id="MN739157">
    <property type="protein sequence ID" value="QHS91235.1"/>
    <property type="molecule type" value="Genomic_DNA"/>
</dbReference>
<accession>A0A6C0BFX1</accession>